<comment type="caution">
    <text evidence="1">The sequence shown here is derived from an EMBL/GenBank/DDBJ whole genome shotgun (WGS) entry which is preliminary data.</text>
</comment>
<sequence length="132" mass="13942">MAKIDDKFAATLFTVGTNLSFEQVLAAADDVAERSAGLITKIHRDETDAEEGFIAFHVKKGGFAKVGAFAVTYAPPDDTTDTGTVTFLPGTYLTSRATVLLIPIGPADSAALKPFQTFSRLLKQSVSDEAAA</sequence>
<reference evidence="1" key="1">
    <citation type="submission" date="2019-09" db="EMBL/GenBank/DDBJ databases">
        <authorList>
            <person name="Li J."/>
        </authorList>
    </citation>
    <scope>NUCLEOTIDE SEQUENCE [LARGE SCALE GENOMIC DNA]</scope>
    <source>
        <strain evidence="1">NRBC 14897</strain>
    </source>
</reference>
<organism evidence="1 2">
    <name type="scientific">Aeromicrobium fastidiosum</name>
    <dbReference type="NCBI Taxonomy" id="52699"/>
    <lineage>
        <taxon>Bacteria</taxon>
        <taxon>Bacillati</taxon>
        <taxon>Actinomycetota</taxon>
        <taxon>Actinomycetes</taxon>
        <taxon>Propionibacteriales</taxon>
        <taxon>Nocardioidaceae</taxon>
        <taxon>Aeromicrobium</taxon>
    </lineage>
</organism>
<accession>A0A641ATD1</accession>
<keyword evidence="2" id="KW-1185">Reference proteome</keyword>
<dbReference type="Proteomes" id="UP001515100">
    <property type="component" value="Unassembled WGS sequence"/>
</dbReference>
<evidence type="ECO:0000313" key="1">
    <source>
        <dbReference type="EMBL" id="KAA1380493.1"/>
    </source>
</evidence>
<proteinExistence type="predicted"/>
<name>A0A641ATD1_9ACTN</name>
<dbReference type="AlphaFoldDB" id="A0A641ATD1"/>
<dbReference type="RefSeq" id="WP_129181009.1">
    <property type="nucleotide sequence ID" value="NZ_JAGIOG010000001.1"/>
</dbReference>
<dbReference type="EMBL" id="SDPP02000001">
    <property type="protein sequence ID" value="KAA1380493.1"/>
    <property type="molecule type" value="Genomic_DNA"/>
</dbReference>
<protein>
    <submittedName>
        <fullName evidence="1">Uncharacterized protein</fullName>
    </submittedName>
</protein>
<gene>
    <name evidence="1" type="ORF">ESP62_004760</name>
</gene>
<evidence type="ECO:0000313" key="2">
    <source>
        <dbReference type="Proteomes" id="UP001515100"/>
    </source>
</evidence>